<reference evidence="2" key="2">
    <citation type="journal article" date="2015" name="Data Brief">
        <title>Shoot transcriptome of the giant reed, Arundo donax.</title>
        <authorList>
            <person name="Barrero R.A."/>
            <person name="Guerrero F.D."/>
            <person name="Moolhuijzen P."/>
            <person name="Goolsby J.A."/>
            <person name="Tidwell J."/>
            <person name="Bellgard S.E."/>
            <person name="Bellgard M.I."/>
        </authorList>
    </citation>
    <scope>NUCLEOTIDE SEQUENCE</scope>
    <source>
        <tissue evidence="2">Shoot tissue taken approximately 20 cm above the soil surface</tissue>
    </source>
</reference>
<organism evidence="2">
    <name type="scientific">Arundo donax</name>
    <name type="common">Giant reed</name>
    <name type="synonym">Donax arundinaceus</name>
    <dbReference type="NCBI Taxonomy" id="35708"/>
    <lineage>
        <taxon>Eukaryota</taxon>
        <taxon>Viridiplantae</taxon>
        <taxon>Streptophyta</taxon>
        <taxon>Embryophyta</taxon>
        <taxon>Tracheophyta</taxon>
        <taxon>Spermatophyta</taxon>
        <taxon>Magnoliopsida</taxon>
        <taxon>Liliopsida</taxon>
        <taxon>Poales</taxon>
        <taxon>Poaceae</taxon>
        <taxon>PACMAD clade</taxon>
        <taxon>Arundinoideae</taxon>
        <taxon>Arundineae</taxon>
        <taxon>Arundo</taxon>
    </lineage>
</organism>
<keyword evidence="1" id="KW-1133">Transmembrane helix</keyword>
<keyword evidence="1" id="KW-0812">Transmembrane</keyword>
<dbReference type="AlphaFoldDB" id="A0A0A9BFH3"/>
<evidence type="ECO:0000313" key="2">
    <source>
        <dbReference type="EMBL" id="JAD60913.1"/>
    </source>
</evidence>
<reference evidence="2" key="1">
    <citation type="submission" date="2014-09" db="EMBL/GenBank/DDBJ databases">
        <authorList>
            <person name="Magalhaes I.L.F."/>
            <person name="Oliveira U."/>
            <person name="Santos F.R."/>
            <person name="Vidigal T.H.D.A."/>
            <person name="Brescovit A.D."/>
            <person name="Santos A.J."/>
        </authorList>
    </citation>
    <scope>NUCLEOTIDE SEQUENCE</scope>
    <source>
        <tissue evidence="2">Shoot tissue taken approximately 20 cm above the soil surface</tissue>
    </source>
</reference>
<sequence length="54" mass="6691">MHCSWVHYVHSVRVSFNFTFNLFRVILYCGWIHRWIYSKFLAVKNLKKRFLAVK</sequence>
<accession>A0A0A9BFH3</accession>
<feature type="transmembrane region" description="Helical" evidence="1">
    <location>
        <begin position="18"/>
        <end position="37"/>
    </location>
</feature>
<proteinExistence type="predicted"/>
<protein>
    <submittedName>
        <fullName evidence="2">Uncharacterized protein</fullName>
    </submittedName>
</protein>
<evidence type="ECO:0000256" key="1">
    <source>
        <dbReference type="SAM" id="Phobius"/>
    </source>
</evidence>
<keyword evidence="1" id="KW-0472">Membrane</keyword>
<dbReference type="EMBL" id="GBRH01236982">
    <property type="protein sequence ID" value="JAD60913.1"/>
    <property type="molecule type" value="Transcribed_RNA"/>
</dbReference>
<name>A0A0A9BFH3_ARUDO</name>